<keyword evidence="10" id="KW-1133">Transmembrane helix</keyword>
<keyword evidence="13" id="KW-1185">Reference proteome</keyword>
<dbReference type="GO" id="GO:0046872">
    <property type="term" value="F:metal ion binding"/>
    <property type="evidence" value="ECO:0007669"/>
    <property type="project" value="UniProtKB-KW"/>
</dbReference>
<keyword evidence="9" id="KW-0411">Iron-sulfur</keyword>
<keyword evidence="3" id="KW-0479">Metal-binding</keyword>
<dbReference type="STRING" id="3775.A0A1Q3C618"/>
<dbReference type="InterPro" id="IPR014808">
    <property type="entry name" value="DNA_replication_fac_Dna2_N"/>
</dbReference>
<comment type="cofactor">
    <cofactor evidence="1">
        <name>[4Fe-4S] cluster</name>
        <dbReference type="ChEBI" id="CHEBI:49883"/>
    </cofactor>
</comment>
<feature type="transmembrane region" description="Helical" evidence="10">
    <location>
        <begin position="24"/>
        <end position="47"/>
    </location>
</feature>
<accession>A0A1Q3C618</accession>
<dbReference type="InterPro" id="IPR051827">
    <property type="entry name" value="Cas4_exonuclease"/>
</dbReference>
<dbReference type="OrthoDB" id="568486at2759"/>
<evidence type="ECO:0000256" key="7">
    <source>
        <dbReference type="ARBA" id="ARBA00022840"/>
    </source>
</evidence>
<evidence type="ECO:0000256" key="10">
    <source>
        <dbReference type="SAM" id="Phobius"/>
    </source>
</evidence>
<gene>
    <name evidence="12" type="ORF">CFOL_v3_19040</name>
</gene>
<keyword evidence="8" id="KW-0408">Iron</keyword>
<keyword evidence="7" id="KW-0067">ATP-binding</keyword>
<dbReference type="GO" id="GO:0051536">
    <property type="term" value="F:iron-sulfur cluster binding"/>
    <property type="evidence" value="ECO:0007669"/>
    <property type="project" value="UniProtKB-KW"/>
</dbReference>
<comment type="caution">
    <text evidence="12">The sequence shown here is derived from an EMBL/GenBank/DDBJ whole genome shotgun (WGS) entry which is preliminary data.</text>
</comment>
<evidence type="ECO:0000259" key="11">
    <source>
        <dbReference type="Pfam" id="PF08696"/>
    </source>
</evidence>
<dbReference type="Pfam" id="PF08696">
    <property type="entry name" value="Dna2"/>
    <property type="match status" value="1"/>
</dbReference>
<feature type="domain" description="DNA replication factor Dna2 N-terminal" evidence="11">
    <location>
        <begin position="47"/>
        <end position="106"/>
    </location>
</feature>
<keyword evidence="10" id="KW-0812">Transmembrane</keyword>
<sequence length="108" mass="12269">MGLPSKTLYLISTLNIVHLGPLHLYPFAMISLLMMLNAMGHLIIWVIKKSFCCPRHTVLDERLKSSEHSTAALIGTMLHQIFQAGLVKETPTISFLEEFTRTVLQKKY</sequence>
<evidence type="ECO:0000256" key="9">
    <source>
        <dbReference type="ARBA" id="ARBA00023014"/>
    </source>
</evidence>
<dbReference type="PANTHER" id="PTHR36531">
    <property type="entry name" value="CRISPR-ASSOCIATED EXONUCLEASE CAS4"/>
    <property type="match status" value="1"/>
</dbReference>
<proteinExistence type="predicted"/>
<dbReference type="EMBL" id="BDDD01001388">
    <property type="protein sequence ID" value="GAV75561.1"/>
    <property type="molecule type" value="Genomic_DNA"/>
</dbReference>
<dbReference type="GO" id="GO:0016787">
    <property type="term" value="F:hydrolase activity"/>
    <property type="evidence" value="ECO:0007669"/>
    <property type="project" value="UniProtKB-KW"/>
</dbReference>
<evidence type="ECO:0000256" key="4">
    <source>
        <dbReference type="ARBA" id="ARBA00022741"/>
    </source>
</evidence>
<dbReference type="InParanoid" id="A0A1Q3C618"/>
<dbReference type="GO" id="GO:0004386">
    <property type="term" value="F:helicase activity"/>
    <property type="evidence" value="ECO:0007669"/>
    <property type="project" value="UniProtKB-KW"/>
</dbReference>
<dbReference type="GO" id="GO:0005524">
    <property type="term" value="F:ATP binding"/>
    <property type="evidence" value="ECO:0007669"/>
    <property type="project" value="UniProtKB-KW"/>
</dbReference>
<evidence type="ECO:0000256" key="1">
    <source>
        <dbReference type="ARBA" id="ARBA00001966"/>
    </source>
</evidence>
<evidence type="ECO:0000256" key="3">
    <source>
        <dbReference type="ARBA" id="ARBA00022723"/>
    </source>
</evidence>
<protein>
    <submittedName>
        <fullName evidence="12">Dna2 domain-containing protein</fullName>
    </submittedName>
</protein>
<dbReference type="AlphaFoldDB" id="A0A1Q3C618"/>
<keyword evidence="4" id="KW-0547">Nucleotide-binding</keyword>
<evidence type="ECO:0000313" key="13">
    <source>
        <dbReference type="Proteomes" id="UP000187406"/>
    </source>
</evidence>
<dbReference type="PANTHER" id="PTHR36531:SF6">
    <property type="entry name" value="DNA REPLICATION ATP-DEPENDENT HELICASE_NUCLEASE DNA2"/>
    <property type="match status" value="1"/>
</dbReference>
<evidence type="ECO:0000256" key="8">
    <source>
        <dbReference type="ARBA" id="ARBA00023004"/>
    </source>
</evidence>
<evidence type="ECO:0000256" key="2">
    <source>
        <dbReference type="ARBA" id="ARBA00022722"/>
    </source>
</evidence>
<evidence type="ECO:0000313" key="12">
    <source>
        <dbReference type="EMBL" id="GAV75561.1"/>
    </source>
</evidence>
<reference evidence="13" key="1">
    <citation type="submission" date="2016-04" db="EMBL/GenBank/DDBJ databases">
        <title>Cephalotus genome sequencing.</title>
        <authorList>
            <person name="Fukushima K."/>
            <person name="Hasebe M."/>
            <person name="Fang X."/>
        </authorList>
    </citation>
    <scope>NUCLEOTIDE SEQUENCE [LARGE SCALE GENOMIC DNA]</scope>
    <source>
        <strain evidence="13">cv. St1</strain>
    </source>
</reference>
<keyword evidence="5" id="KW-0378">Hydrolase</keyword>
<organism evidence="12 13">
    <name type="scientific">Cephalotus follicularis</name>
    <name type="common">Albany pitcher plant</name>
    <dbReference type="NCBI Taxonomy" id="3775"/>
    <lineage>
        <taxon>Eukaryota</taxon>
        <taxon>Viridiplantae</taxon>
        <taxon>Streptophyta</taxon>
        <taxon>Embryophyta</taxon>
        <taxon>Tracheophyta</taxon>
        <taxon>Spermatophyta</taxon>
        <taxon>Magnoliopsida</taxon>
        <taxon>eudicotyledons</taxon>
        <taxon>Gunneridae</taxon>
        <taxon>Pentapetalae</taxon>
        <taxon>rosids</taxon>
        <taxon>fabids</taxon>
        <taxon>Oxalidales</taxon>
        <taxon>Cephalotaceae</taxon>
        <taxon>Cephalotus</taxon>
    </lineage>
</organism>
<name>A0A1Q3C618_CEPFO</name>
<dbReference type="GO" id="GO:0004518">
    <property type="term" value="F:nuclease activity"/>
    <property type="evidence" value="ECO:0007669"/>
    <property type="project" value="UniProtKB-KW"/>
</dbReference>
<evidence type="ECO:0000256" key="5">
    <source>
        <dbReference type="ARBA" id="ARBA00022801"/>
    </source>
</evidence>
<keyword evidence="6" id="KW-0347">Helicase</keyword>
<keyword evidence="10" id="KW-0472">Membrane</keyword>
<keyword evidence="2" id="KW-0540">Nuclease</keyword>
<dbReference type="Proteomes" id="UP000187406">
    <property type="component" value="Unassembled WGS sequence"/>
</dbReference>
<evidence type="ECO:0000256" key="6">
    <source>
        <dbReference type="ARBA" id="ARBA00022806"/>
    </source>
</evidence>